<dbReference type="Proteomes" id="UP000238479">
    <property type="component" value="Chromosome 1"/>
</dbReference>
<dbReference type="Gramene" id="PRQ57813">
    <property type="protein sequence ID" value="PRQ57813"/>
    <property type="gene ID" value="RchiOBHm_Chr1g0352431"/>
</dbReference>
<name>A0A2P6SGL4_ROSCH</name>
<evidence type="ECO:0000313" key="2">
    <source>
        <dbReference type="Proteomes" id="UP000238479"/>
    </source>
</evidence>
<organism evidence="1 2">
    <name type="scientific">Rosa chinensis</name>
    <name type="common">China rose</name>
    <dbReference type="NCBI Taxonomy" id="74649"/>
    <lineage>
        <taxon>Eukaryota</taxon>
        <taxon>Viridiplantae</taxon>
        <taxon>Streptophyta</taxon>
        <taxon>Embryophyta</taxon>
        <taxon>Tracheophyta</taxon>
        <taxon>Spermatophyta</taxon>
        <taxon>Magnoliopsida</taxon>
        <taxon>eudicotyledons</taxon>
        <taxon>Gunneridae</taxon>
        <taxon>Pentapetalae</taxon>
        <taxon>rosids</taxon>
        <taxon>fabids</taxon>
        <taxon>Rosales</taxon>
        <taxon>Rosaceae</taxon>
        <taxon>Rosoideae</taxon>
        <taxon>Rosoideae incertae sedis</taxon>
        <taxon>Rosa</taxon>
    </lineage>
</organism>
<dbReference type="EMBL" id="PDCK01000039">
    <property type="protein sequence ID" value="PRQ57813.1"/>
    <property type="molecule type" value="Genomic_DNA"/>
</dbReference>
<comment type="caution">
    <text evidence="1">The sequence shown here is derived from an EMBL/GenBank/DDBJ whole genome shotgun (WGS) entry which is preliminary data.</text>
</comment>
<keyword evidence="2" id="KW-1185">Reference proteome</keyword>
<reference evidence="1 2" key="1">
    <citation type="journal article" date="2018" name="Nat. Genet.">
        <title>The Rosa genome provides new insights in the design of modern roses.</title>
        <authorList>
            <person name="Bendahmane M."/>
        </authorList>
    </citation>
    <scope>NUCLEOTIDE SEQUENCE [LARGE SCALE GENOMIC DNA]</scope>
    <source>
        <strain evidence="2">cv. Old Blush</strain>
    </source>
</reference>
<evidence type="ECO:0000313" key="1">
    <source>
        <dbReference type="EMBL" id="PRQ57813.1"/>
    </source>
</evidence>
<sequence>MYLIHPYGSLGRLWPAAGLSDGGGGFDWVVVEGQSLAVVEPQGSDLLINWWYRSDVARFGEFRIRSPRLLFRSGVT</sequence>
<proteinExistence type="predicted"/>
<accession>A0A2P6SGL4</accession>
<gene>
    <name evidence="1" type="ORF">RchiOBHm_Chr1g0352431</name>
</gene>
<dbReference type="AlphaFoldDB" id="A0A2P6SGL4"/>
<protein>
    <submittedName>
        <fullName evidence="1">Uncharacterized protein</fullName>
    </submittedName>
</protein>